<feature type="compositionally biased region" description="Acidic residues" evidence="1">
    <location>
        <begin position="12"/>
        <end position="25"/>
    </location>
</feature>
<sequence>MSKGKEFIVSWDDIDDDDLFDEDPIEPSQQSAPAKDDATPTAAAVAPARIFRKPESANLTPTNESYVGKQDLRNENKQLNTSSSNINTPGRFRPVSGTSEGSNHHIDSSWKGESDWRSNRMRTSKPMQPVKEDLRDAIRTMTRQMKDLESPGIRTTKSIRTPQSRPLESGITLFGPQAVIIFRPTIRFGRDCSTTKMGQLSTEESLWESLKRQGVQESQKVQESVKGAVMESVKKAVMESIQRQSKKSVQGSIKG</sequence>
<dbReference type="AlphaFoldDB" id="A0A9P6FAY1"/>
<evidence type="ECO:0000313" key="2">
    <source>
        <dbReference type="EMBL" id="KAF9545949.1"/>
    </source>
</evidence>
<evidence type="ECO:0000313" key="3">
    <source>
        <dbReference type="Proteomes" id="UP000723463"/>
    </source>
</evidence>
<gene>
    <name evidence="2" type="ORF">EC957_010334</name>
</gene>
<feature type="compositionally biased region" description="Basic and acidic residues" evidence="1">
    <location>
        <begin position="102"/>
        <end position="118"/>
    </location>
</feature>
<accession>A0A9P6FAY1</accession>
<dbReference type="Proteomes" id="UP000723463">
    <property type="component" value="Unassembled WGS sequence"/>
</dbReference>
<evidence type="ECO:0000256" key="1">
    <source>
        <dbReference type="SAM" id="MobiDB-lite"/>
    </source>
</evidence>
<dbReference type="EMBL" id="JAAAXW010000063">
    <property type="protein sequence ID" value="KAF9545949.1"/>
    <property type="molecule type" value="Genomic_DNA"/>
</dbReference>
<protein>
    <submittedName>
        <fullName evidence="2">Uncharacterized protein</fullName>
    </submittedName>
</protein>
<reference evidence="2" key="1">
    <citation type="journal article" date="2020" name="Fungal Divers.">
        <title>Resolving the Mortierellaceae phylogeny through synthesis of multi-gene phylogenetics and phylogenomics.</title>
        <authorList>
            <person name="Vandepol N."/>
            <person name="Liber J."/>
            <person name="Desiro A."/>
            <person name="Na H."/>
            <person name="Kennedy M."/>
            <person name="Barry K."/>
            <person name="Grigoriev I.V."/>
            <person name="Miller A.N."/>
            <person name="O'Donnell K."/>
            <person name="Stajich J.E."/>
            <person name="Bonito G."/>
        </authorList>
    </citation>
    <scope>NUCLEOTIDE SEQUENCE</scope>
    <source>
        <strain evidence="2">NRRL 2591</strain>
    </source>
</reference>
<proteinExistence type="predicted"/>
<feature type="compositionally biased region" description="Polar residues" evidence="1">
    <location>
        <begin position="77"/>
        <end position="88"/>
    </location>
</feature>
<feature type="region of interest" description="Disordered" evidence="1">
    <location>
        <begin position="1"/>
        <end position="128"/>
    </location>
</feature>
<comment type="caution">
    <text evidence="2">The sequence shown here is derived from an EMBL/GenBank/DDBJ whole genome shotgun (WGS) entry which is preliminary data.</text>
</comment>
<name>A0A9P6FAY1_9FUNG</name>
<keyword evidence="3" id="KW-1185">Reference proteome</keyword>
<organism evidence="2 3">
    <name type="scientific">Mortierella hygrophila</name>
    <dbReference type="NCBI Taxonomy" id="979708"/>
    <lineage>
        <taxon>Eukaryota</taxon>
        <taxon>Fungi</taxon>
        <taxon>Fungi incertae sedis</taxon>
        <taxon>Mucoromycota</taxon>
        <taxon>Mortierellomycotina</taxon>
        <taxon>Mortierellomycetes</taxon>
        <taxon>Mortierellales</taxon>
        <taxon>Mortierellaceae</taxon>
        <taxon>Mortierella</taxon>
    </lineage>
</organism>
<feature type="compositionally biased region" description="Low complexity" evidence="1">
    <location>
        <begin position="39"/>
        <end position="48"/>
    </location>
</feature>